<evidence type="ECO:0000256" key="1">
    <source>
        <dbReference type="SAM" id="Phobius"/>
    </source>
</evidence>
<feature type="transmembrane region" description="Helical" evidence="1">
    <location>
        <begin position="124"/>
        <end position="141"/>
    </location>
</feature>
<dbReference type="EMBL" id="CP098242">
    <property type="protein sequence ID" value="WAW09922.1"/>
    <property type="molecule type" value="Genomic_DNA"/>
</dbReference>
<dbReference type="RefSeq" id="WP_269308926.1">
    <property type="nucleotide sequence ID" value="NZ_CP098242.1"/>
</dbReference>
<keyword evidence="3" id="KW-1185">Reference proteome</keyword>
<keyword evidence="1" id="KW-1133">Transmembrane helix</keyword>
<proteinExistence type="predicted"/>
<dbReference type="Proteomes" id="UP001156215">
    <property type="component" value="Chromosome"/>
</dbReference>
<feature type="transmembrane region" description="Helical" evidence="1">
    <location>
        <begin position="82"/>
        <end position="112"/>
    </location>
</feature>
<accession>A0A9E9LYM3</accession>
<protein>
    <submittedName>
        <fullName evidence="2">Uncharacterized protein</fullName>
    </submittedName>
</protein>
<keyword evidence="1" id="KW-0812">Transmembrane</keyword>
<gene>
    <name evidence="2" type="ORF">NB640_11980</name>
</gene>
<sequence>MRRAGVFGWLGVLVFAMLVLWPLLIMIGIRSQLLAASLDFPQLQERYTWYYFRTAVLFVVITCAAISMIGGAMLFKRRQKSSVFWAIAALWISGPIGHSFAFCLPALMYGYGDVISNIMRYSDVLLTGVIIRAGCTVYLLMSRRVRRTYPKKGDPLPLKTDD</sequence>
<keyword evidence="1" id="KW-0472">Membrane</keyword>
<organism evidence="2 3">
    <name type="scientific">Oxalobacter vibrioformis</name>
    <dbReference type="NCBI Taxonomy" id="933080"/>
    <lineage>
        <taxon>Bacteria</taxon>
        <taxon>Pseudomonadati</taxon>
        <taxon>Pseudomonadota</taxon>
        <taxon>Betaproteobacteria</taxon>
        <taxon>Burkholderiales</taxon>
        <taxon>Oxalobacteraceae</taxon>
        <taxon>Oxalobacter</taxon>
    </lineage>
</organism>
<name>A0A9E9LYM3_9BURK</name>
<reference evidence="2" key="1">
    <citation type="journal article" date="2022" name="Front. Microbiol.">
        <title>New perspectives on an old grouping: The genomic and phenotypic variability of Oxalobacter formigenes and the implications for calcium oxalate stone prevention.</title>
        <authorList>
            <person name="Chmiel J.A."/>
            <person name="Carr C."/>
            <person name="Stuivenberg G.A."/>
            <person name="Venema R."/>
            <person name="Chanyi R.M."/>
            <person name="Al K.F."/>
            <person name="Giguere D."/>
            <person name="Say H."/>
            <person name="Akouris P.P."/>
            <person name="Dominguez Romero S.A."/>
            <person name="Kwong A."/>
            <person name="Tai V."/>
            <person name="Koval S.F."/>
            <person name="Razvi H."/>
            <person name="Bjazevic J."/>
            <person name="Burton J.P."/>
        </authorList>
    </citation>
    <scope>NUCLEOTIDE SEQUENCE</scope>
    <source>
        <strain evidence="2">WoOx3</strain>
    </source>
</reference>
<dbReference type="KEGG" id="ovb:NB640_11980"/>
<dbReference type="AlphaFoldDB" id="A0A9E9LYM3"/>
<evidence type="ECO:0000313" key="2">
    <source>
        <dbReference type="EMBL" id="WAW09922.1"/>
    </source>
</evidence>
<feature type="transmembrane region" description="Helical" evidence="1">
    <location>
        <begin position="7"/>
        <end position="29"/>
    </location>
</feature>
<evidence type="ECO:0000313" key="3">
    <source>
        <dbReference type="Proteomes" id="UP001156215"/>
    </source>
</evidence>
<feature type="transmembrane region" description="Helical" evidence="1">
    <location>
        <begin position="49"/>
        <end position="75"/>
    </location>
</feature>